<evidence type="ECO:0000313" key="1">
    <source>
        <dbReference type="EMBL" id="RBP02549.1"/>
    </source>
</evidence>
<dbReference type="Proteomes" id="UP000253529">
    <property type="component" value="Unassembled WGS sequence"/>
</dbReference>
<dbReference type="EMBL" id="QNRK01000051">
    <property type="protein sequence ID" value="RBP02549.1"/>
    <property type="molecule type" value="Genomic_DNA"/>
</dbReference>
<name>A0A366EM40_9HYPH</name>
<accession>A0A366EM40</accession>
<comment type="caution">
    <text evidence="1">The sequence shown here is derived from an EMBL/GenBank/DDBJ whole genome shotgun (WGS) entry which is preliminary data.</text>
</comment>
<protein>
    <submittedName>
        <fullName evidence="1">Uncharacterized protein</fullName>
    </submittedName>
</protein>
<proteinExistence type="predicted"/>
<keyword evidence="2" id="KW-1185">Reference proteome</keyword>
<organism evidence="1 2">
    <name type="scientific">Roseiarcus fermentans</name>
    <dbReference type="NCBI Taxonomy" id="1473586"/>
    <lineage>
        <taxon>Bacteria</taxon>
        <taxon>Pseudomonadati</taxon>
        <taxon>Pseudomonadota</taxon>
        <taxon>Alphaproteobacteria</taxon>
        <taxon>Hyphomicrobiales</taxon>
        <taxon>Roseiarcaceae</taxon>
        <taxon>Roseiarcus</taxon>
    </lineage>
</organism>
<reference evidence="1 2" key="1">
    <citation type="submission" date="2018-06" db="EMBL/GenBank/DDBJ databases">
        <title>Genomic Encyclopedia of Type Strains, Phase IV (KMG-IV): sequencing the most valuable type-strain genomes for metagenomic binning, comparative biology and taxonomic classification.</title>
        <authorList>
            <person name="Goeker M."/>
        </authorList>
    </citation>
    <scope>NUCLEOTIDE SEQUENCE [LARGE SCALE GENOMIC DNA]</scope>
    <source>
        <strain evidence="1 2">DSM 24875</strain>
    </source>
</reference>
<gene>
    <name evidence="1" type="ORF">DFR50_15125</name>
</gene>
<sequence length="69" mass="7971">MRRRNQVDREARVGGLLNRGNCVAKITDWECVSLMRMRNCVRELLERRARQPPAGTRRGMVLLDTNGMS</sequence>
<dbReference type="AlphaFoldDB" id="A0A366EM40"/>
<evidence type="ECO:0000313" key="2">
    <source>
        <dbReference type="Proteomes" id="UP000253529"/>
    </source>
</evidence>